<organism evidence="2 3">
    <name type="scientific">Slackia piriformis</name>
    <dbReference type="NCBI Taxonomy" id="626934"/>
    <lineage>
        <taxon>Bacteria</taxon>
        <taxon>Bacillati</taxon>
        <taxon>Actinomycetota</taxon>
        <taxon>Coriobacteriia</taxon>
        <taxon>Eggerthellales</taxon>
        <taxon>Eggerthellaceae</taxon>
        <taxon>Slackia</taxon>
    </lineage>
</organism>
<name>A0A943V1S6_9ACTN</name>
<protein>
    <submittedName>
        <fullName evidence="2">Uncharacterized protein</fullName>
    </submittedName>
</protein>
<feature type="region of interest" description="Disordered" evidence="1">
    <location>
        <begin position="137"/>
        <end position="187"/>
    </location>
</feature>
<dbReference type="Proteomes" id="UP000727506">
    <property type="component" value="Unassembled WGS sequence"/>
</dbReference>
<evidence type="ECO:0000313" key="3">
    <source>
        <dbReference type="Proteomes" id="UP000727506"/>
    </source>
</evidence>
<dbReference type="AlphaFoldDB" id="A0A943V1S6"/>
<dbReference type="EMBL" id="JAGZSV010000145">
    <property type="protein sequence ID" value="MBS6941255.1"/>
    <property type="molecule type" value="Genomic_DNA"/>
</dbReference>
<evidence type="ECO:0000313" key="2">
    <source>
        <dbReference type="EMBL" id="MBS6941255.1"/>
    </source>
</evidence>
<feature type="region of interest" description="Disordered" evidence="1">
    <location>
        <begin position="1"/>
        <end position="30"/>
    </location>
</feature>
<reference evidence="2" key="1">
    <citation type="submission" date="2021-02" db="EMBL/GenBank/DDBJ databases">
        <title>Infant gut strain persistence is associated with maternal origin, phylogeny, and functional potential including surface adhesion and iron acquisition.</title>
        <authorList>
            <person name="Lou Y.C."/>
        </authorList>
    </citation>
    <scope>NUCLEOTIDE SEQUENCE</scope>
    <source>
        <strain evidence="2">L2_039_000G1_dasL2_039_000G1_concoct_11</strain>
    </source>
</reference>
<sequence>MAEFRDAALDGRLQEEGGCAADAPVMSSERTPEEEFLASVLAGRDLSDLVDPVEAESAEQERIAAMMPEERAAHFERCALETVFDDIRLRARSGELTTPDYWESVGLVPDHMEPSAFTALVFDTIIDAQARSEERAAAEQAFSATDSQDASNAAETAEGATAPAASDDDASAVPASGSAAARADGEAPQFVEAPQDAEALVPAWELDDIAVLEGSQVYLYSTEAMSDSFARWAFLAAENDDVATLVENARHESKIYPRPMKAASLKNRPVYMTDERIEAAFSTVQESGLYPDIKTCSASNGDVYFYSTDHLSDAQAKALAEWESVERRANM</sequence>
<feature type="compositionally biased region" description="Low complexity" evidence="1">
    <location>
        <begin position="138"/>
        <end position="187"/>
    </location>
</feature>
<feature type="compositionally biased region" description="Basic and acidic residues" evidence="1">
    <location>
        <begin position="1"/>
        <end position="15"/>
    </location>
</feature>
<proteinExistence type="predicted"/>
<comment type="caution">
    <text evidence="2">The sequence shown here is derived from an EMBL/GenBank/DDBJ whole genome shotgun (WGS) entry which is preliminary data.</text>
</comment>
<evidence type="ECO:0000256" key="1">
    <source>
        <dbReference type="SAM" id="MobiDB-lite"/>
    </source>
</evidence>
<gene>
    <name evidence="2" type="ORF">KH142_07250</name>
</gene>
<accession>A0A943V1S6</accession>